<keyword evidence="1" id="KW-1133">Transmembrane helix</keyword>
<dbReference type="RefSeq" id="WP_234656284.1">
    <property type="nucleotide sequence ID" value="NZ_CP094997.1"/>
</dbReference>
<feature type="transmembrane region" description="Helical" evidence="1">
    <location>
        <begin position="65"/>
        <end position="86"/>
    </location>
</feature>
<keyword evidence="4" id="KW-1185">Reference proteome</keyword>
<keyword evidence="1" id="KW-0472">Membrane</keyword>
<dbReference type="Proteomes" id="UP001139000">
    <property type="component" value="Unassembled WGS sequence"/>
</dbReference>
<evidence type="ECO:0000313" key="4">
    <source>
        <dbReference type="Proteomes" id="UP001139000"/>
    </source>
</evidence>
<dbReference type="EMBL" id="JAJTTC010000004">
    <property type="protein sequence ID" value="MCF0063268.1"/>
    <property type="molecule type" value="Genomic_DNA"/>
</dbReference>
<dbReference type="Pfam" id="PF03779">
    <property type="entry name" value="SPW"/>
    <property type="match status" value="1"/>
</dbReference>
<dbReference type="InterPro" id="IPR005530">
    <property type="entry name" value="SPW"/>
</dbReference>
<feature type="transmembrane region" description="Helical" evidence="1">
    <location>
        <begin position="35"/>
        <end position="53"/>
    </location>
</feature>
<evidence type="ECO:0000256" key="1">
    <source>
        <dbReference type="SAM" id="Phobius"/>
    </source>
</evidence>
<proteinExistence type="predicted"/>
<accession>A0A9X1TM95</accession>
<feature type="domain" description="SPW repeat-containing integral membrane" evidence="2">
    <location>
        <begin position="9"/>
        <end position="108"/>
    </location>
</feature>
<comment type="caution">
    <text evidence="3">The sequence shown here is derived from an EMBL/GenBank/DDBJ whole genome shotgun (WGS) entry which is preliminary data.</text>
</comment>
<evidence type="ECO:0000259" key="2">
    <source>
        <dbReference type="Pfam" id="PF03779"/>
    </source>
</evidence>
<evidence type="ECO:0000313" key="3">
    <source>
        <dbReference type="EMBL" id="MCF0063268.1"/>
    </source>
</evidence>
<protein>
    <submittedName>
        <fullName evidence="3">SPW repeat protein</fullName>
    </submittedName>
</protein>
<feature type="transmembrane region" description="Helical" evidence="1">
    <location>
        <begin position="12"/>
        <end position="29"/>
    </location>
</feature>
<gene>
    <name evidence="3" type="ORF">LXM26_17295</name>
</gene>
<reference evidence="3" key="1">
    <citation type="submission" date="2021-12" db="EMBL/GenBank/DDBJ databases">
        <title>Novel species in genus Dyadobacter.</title>
        <authorList>
            <person name="Ma C."/>
        </authorList>
    </citation>
    <scope>NUCLEOTIDE SEQUENCE</scope>
    <source>
        <strain evidence="3">LJ419</strain>
    </source>
</reference>
<sequence>MNVISTKLHSRIDYTTSILFIAMPWILGFNDVLPATWTLIAVGCMSILMSLFMDYEGGMVRSLPMAAHLNIDIATGLFLAASPWILGFADEVYLPHLLLGLFEVAAGLMTRRVAQSDEADTLEHSQQP</sequence>
<name>A0A9X1TM95_9BACT</name>
<dbReference type="AlphaFoldDB" id="A0A9X1TM95"/>
<organism evidence="3 4">
    <name type="scientific">Dyadobacter chenwenxiniae</name>
    <dbReference type="NCBI Taxonomy" id="2906456"/>
    <lineage>
        <taxon>Bacteria</taxon>
        <taxon>Pseudomonadati</taxon>
        <taxon>Bacteroidota</taxon>
        <taxon>Cytophagia</taxon>
        <taxon>Cytophagales</taxon>
        <taxon>Spirosomataceae</taxon>
        <taxon>Dyadobacter</taxon>
    </lineage>
</organism>
<keyword evidence="1" id="KW-0812">Transmembrane</keyword>